<evidence type="ECO:0000313" key="1">
    <source>
        <dbReference type="EnsemblPlants" id="Kaladp0101s0315.3.v1.1.CDS.1"/>
    </source>
</evidence>
<protein>
    <submittedName>
        <fullName evidence="1">Uncharacterized protein</fullName>
    </submittedName>
</protein>
<keyword evidence="2" id="KW-1185">Reference proteome</keyword>
<name>A0A7N1A545_KALFE</name>
<dbReference type="Gramene" id="Kaladp0101s0315.3.v1.1">
    <property type="protein sequence ID" value="Kaladp0101s0315.3.v1.1.CDS.1"/>
    <property type="gene ID" value="Kaladp0101s0315.v1.1"/>
</dbReference>
<organism evidence="1 2">
    <name type="scientific">Kalanchoe fedtschenkoi</name>
    <name type="common">Lavender scallops</name>
    <name type="synonym">South American air plant</name>
    <dbReference type="NCBI Taxonomy" id="63787"/>
    <lineage>
        <taxon>Eukaryota</taxon>
        <taxon>Viridiplantae</taxon>
        <taxon>Streptophyta</taxon>
        <taxon>Embryophyta</taxon>
        <taxon>Tracheophyta</taxon>
        <taxon>Spermatophyta</taxon>
        <taxon>Magnoliopsida</taxon>
        <taxon>eudicotyledons</taxon>
        <taxon>Gunneridae</taxon>
        <taxon>Pentapetalae</taxon>
        <taxon>Saxifragales</taxon>
        <taxon>Crassulaceae</taxon>
        <taxon>Kalanchoe</taxon>
    </lineage>
</organism>
<proteinExistence type="predicted"/>
<dbReference type="EnsemblPlants" id="Kaladp0101s0315.1.v1.1">
    <property type="protein sequence ID" value="Kaladp0101s0315.1.v1.1.CDS.1"/>
    <property type="gene ID" value="Kaladp0101s0315.v1.1"/>
</dbReference>
<sequence>MYSSFISIQVQAMLKSSDSVPLFFFYDVKICQLFMYLSSSLQSSLRLSL</sequence>
<reference evidence="1" key="1">
    <citation type="submission" date="2021-01" db="UniProtKB">
        <authorList>
            <consortium name="EnsemblPlants"/>
        </authorList>
    </citation>
    <scope>IDENTIFICATION</scope>
</reference>
<dbReference type="Gramene" id="Kaladp0101s0315.1.v1.1">
    <property type="protein sequence ID" value="Kaladp0101s0315.1.v1.1.CDS.1"/>
    <property type="gene ID" value="Kaladp0101s0315.v1.1"/>
</dbReference>
<dbReference type="Gramene" id="Kaladp0101s0315.2.v1.1">
    <property type="protein sequence ID" value="Kaladp0101s0315.2.v1.1.CDS.1"/>
    <property type="gene ID" value="Kaladp0101s0315.v1.1"/>
</dbReference>
<dbReference type="AlphaFoldDB" id="A0A7N1A545"/>
<dbReference type="EnsemblPlants" id="Kaladp0101s0315.2.v1.1">
    <property type="protein sequence ID" value="Kaladp0101s0315.2.v1.1.CDS.1"/>
    <property type="gene ID" value="Kaladp0101s0315.v1.1"/>
</dbReference>
<dbReference type="EnsemblPlants" id="Kaladp0101s0315.3.v1.1">
    <property type="protein sequence ID" value="Kaladp0101s0315.3.v1.1.CDS.1"/>
    <property type="gene ID" value="Kaladp0101s0315.v1.1"/>
</dbReference>
<evidence type="ECO:0000313" key="2">
    <source>
        <dbReference type="Proteomes" id="UP000594263"/>
    </source>
</evidence>
<accession>A0A7N1A545</accession>
<dbReference type="Proteomes" id="UP000594263">
    <property type="component" value="Unplaced"/>
</dbReference>